<evidence type="ECO:0000313" key="1">
    <source>
        <dbReference type="EMBL" id="KAL2722338.1"/>
    </source>
</evidence>
<dbReference type="Proteomes" id="UP001607302">
    <property type="component" value="Unassembled WGS sequence"/>
</dbReference>
<dbReference type="AlphaFoldDB" id="A0ABD2ANZ8"/>
<sequence>MGLKILFGFHQIIQRRRRLNFVPRFHHLDGTEGLCSTYSCTMASRSYIITLSHRLRWLWDGLWRGCPWTLGIHLRSQDTPHTGPSTCHQFGL</sequence>
<reference evidence="1 2" key="1">
    <citation type="journal article" date="2024" name="Ann. Entomol. Soc. Am.">
        <title>Genomic analyses of the southern and eastern yellowjacket wasps (Hymenoptera: Vespidae) reveal evolutionary signatures of social life.</title>
        <authorList>
            <person name="Catto M.A."/>
            <person name="Caine P.B."/>
            <person name="Orr S.E."/>
            <person name="Hunt B.G."/>
            <person name="Goodisman M.A.D."/>
        </authorList>
    </citation>
    <scope>NUCLEOTIDE SEQUENCE [LARGE SCALE GENOMIC DNA]</scope>
    <source>
        <strain evidence="1">233</strain>
        <tissue evidence="1">Head and thorax</tissue>
    </source>
</reference>
<proteinExistence type="predicted"/>
<evidence type="ECO:0000313" key="2">
    <source>
        <dbReference type="Proteomes" id="UP001607302"/>
    </source>
</evidence>
<protein>
    <submittedName>
        <fullName evidence="1">Uncharacterized protein</fullName>
    </submittedName>
</protein>
<organism evidence="1 2">
    <name type="scientific">Vespula squamosa</name>
    <name type="common">Southern yellow jacket</name>
    <name type="synonym">Wasp</name>
    <dbReference type="NCBI Taxonomy" id="30214"/>
    <lineage>
        <taxon>Eukaryota</taxon>
        <taxon>Metazoa</taxon>
        <taxon>Ecdysozoa</taxon>
        <taxon>Arthropoda</taxon>
        <taxon>Hexapoda</taxon>
        <taxon>Insecta</taxon>
        <taxon>Pterygota</taxon>
        <taxon>Neoptera</taxon>
        <taxon>Endopterygota</taxon>
        <taxon>Hymenoptera</taxon>
        <taxon>Apocrita</taxon>
        <taxon>Aculeata</taxon>
        <taxon>Vespoidea</taxon>
        <taxon>Vespidae</taxon>
        <taxon>Vespinae</taxon>
        <taxon>Vespula</taxon>
    </lineage>
</organism>
<accession>A0ABD2ANZ8</accession>
<gene>
    <name evidence="1" type="ORF">V1478_009201</name>
</gene>
<name>A0ABD2ANZ8_VESSQ</name>
<keyword evidence="2" id="KW-1185">Reference proteome</keyword>
<dbReference type="EMBL" id="JAUDFV010000141">
    <property type="protein sequence ID" value="KAL2722338.1"/>
    <property type="molecule type" value="Genomic_DNA"/>
</dbReference>
<comment type="caution">
    <text evidence="1">The sequence shown here is derived from an EMBL/GenBank/DDBJ whole genome shotgun (WGS) entry which is preliminary data.</text>
</comment>